<dbReference type="EMBL" id="JAIZAY010000004">
    <property type="protein sequence ID" value="KAJ8043700.1"/>
    <property type="molecule type" value="Genomic_DNA"/>
</dbReference>
<comment type="caution">
    <text evidence="6">The sequence shown here is derived from an EMBL/GenBank/DDBJ whole genome shotgun (WGS) entry which is preliminary data.</text>
</comment>
<reference evidence="6" key="1">
    <citation type="submission" date="2021-10" db="EMBL/GenBank/DDBJ databases">
        <title>Tropical sea cucumber genome reveals ecological adaptation and Cuvierian tubules defense mechanism.</title>
        <authorList>
            <person name="Chen T."/>
        </authorList>
    </citation>
    <scope>NUCLEOTIDE SEQUENCE</scope>
    <source>
        <strain evidence="6">Nanhai2018</strain>
        <tissue evidence="6">Muscle</tissue>
    </source>
</reference>
<dbReference type="InterPro" id="IPR003193">
    <property type="entry name" value="ADP-ribosyl_cyclase"/>
</dbReference>
<dbReference type="Gene3D" id="1.20.82.10">
    <property type="entry name" value="ADP Ribosyl Cyclase, Chain A, domain 1"/>
    <property type="match status" value="1"/>
</dbReference>
<keyword evidence="5" id="KW-1015">Disulfide bond</keyword>
<dbReference type="Pfam" id="PF02267">
    <property type="entry name" value="Rib_hydrolayse"/>
    <property type="match status" value="1"/>
</dbReference>
<dbReference type="GO" id="GO:0061809">
    <property type="term" value="F:NAD+ nucleosidase activity, cyclic ADP-ribose generating"/>
    <property type="evidence" value="ECO:0007669"/>
    <property type="project" value="InterPro"/>
</dbReference>
<dbReference type="AlphaFoldDB" id="A0A9Q1CFH0"/>
<dbReference type="OrthoDB" id="10028716at2759"/>
<evidence type="ECO:0000256" key="2">
    <source>
        <dbReference type="ARBA" id="ARBA00022679"/>
    </source>
</evidence>
<evidence type="ECO:0000256" key="3">
    <source>
        <dbReference type="ARBA" id="ARBA00022801"/>
    </source>
</evidence>
<keyword evidence="4" id="KW-0520">NAD</keyword>
<evidence type="ECO:0000256" key="4">
    <source>
        <dbReference type="ARBA" id="ARBA00023027"/>
    </source>
</evidence>
<dbReference type="PANTHER" id="PTHR10912:SF7">
    <property type="entry name" value="ADP-RIBOSYL CYCLASE_CYCLIC ADP-RIBOSE HYDROLASE"/>
    <property type="match status" value="1"/>
</dbReference>
<dbReference type="Gene3D" id="3.40.50.720">
    <property type="entry name" value="NAD(P)-binding Rossmann-like Domain"/>
    <property type="match status" value="1"/>
</dbReference>
<evidence type="ECO:0000313" key="6">
    <source>
        <dbReference type="EMBL" id="KAJ8043700.1"/>
    </source>
</evidence>
<dbReference type="GO" id="GO:0016849">
    <property type="term" value="F:phosphorus-oxygen lyase activity"/>
    <property type="evidence" value="ECO:0007669"/>
    <property type="project" value="TreeGrafter"/>
</dbReference>
<protein>
    <submittedName>
        <fullName evidence="6">ADP-ribosyl cyclase/cyclic ADP-ribose hydrolase 2</fullName>
    </submittedName>
</protein>
<sequence length="324" mass="35864">MVVILRKLNSVIFLLILPFIGNFYEVRGHIVRRSTSPQGTTKFLSKIFSGRCNDYSDCTLAHTSQCNTYPSRSQTNCTDALNEFLEAFAFKDPCKVPEDAYDGFLNKSMVHSEPNETLLWSGTKNIAINIATITDRYTTIERTAAGYILNGLRWCGENGSSGINYGSCGPCEEGQYDASTQFWRSASRHFAAQARGFVSVVLNSTRNGGAFNETSIFASQELPNINVTLVSHVYIHVVRSVTTPDNITGEDCDGASIMKLKARLTDKGLNHSCSFNDREFILVQCVQYPDAAPCQMLSSSPVALKRSNILFILSLFTLLINVKL</sequence>
<keyword evidence="3 6" id="KW-0378">Hydrolase</keyword>
<evidence type="ECO:0000313" key="7">
    <source>
        <dbReference type="Proteomes" id="UP001152320"/>
    </source>
</evidence>
<dbReference type="Proteomes" id="UP001152320">
    <property type="component" value="Chromosome 4"/>
</dbReference>
<name>A0A9Q1CFH0_HOLLE</name>
<accession>A0A9Q1CFH0</accession>
<dbReference type="PANTHER" id="PTHR10912">
    <property type="entry name" value="ADP-RIBOSYL CYCLASE"/>
    <property type="match status" value="1"/>
</dbReference>
<evidence type="ECO:0000256" key="1">
    <source>
        <dbReference type="ARBA" id="ARBA00005406"/>
    </source>
</evidence>
<dbReference type="GO" id="GO:0005886">
    <property type="term" value="C:plasma membrane"/>
    <property type="evidence" value="ECO:0007669"/>
    <property type="project" value="TreeGrafter"/>
</dbReference>
<keyword evidence="7" id="KW-1185">Reference proteome</keyword>
<dbReference type="GO" id="GO:0016740">
    <property type="term" value="F:transferase activity"/>
    <property type="evidence" value="ECO:0007669"/>
    <property type="project" value="UniProtKB-KW"/>
</dbReference>
<dbReference type="SUPFAM" id="SSF52309">
    <property type="entry name" value="N-(deoxy)ribosyltransferase-like"/>
    <property type="match status" value="1"/>
</dbReference>
<keyword evidence="2" id="KW-0808">Transferase</keyword>
<comment type="similarity">
    <text evidence="1">Belongs to the ADP-ribosyl cyclase family.</text>
</comment>
<proteinExistence type="inferred from homology"/>
<gene>
    <name evidence="6" type="ORF">HOLleu_10907</name>
</gene>
<evidence type="ECO:0000256" key="5">
    <source>
        <dbReference type="ARBA" id="ARBA00023157"/>
    </source>
</evidence>
<organism evidence="6 7">
    <name type="scientific">Holothuria leucospilota</name>
    <name type="common">Black long sea cucumber</name>
    <name type="synonym">Mertensiothuria leucospilota</name>
    <dbReference type="NCBI Taxonomy" id="206669"/>
    <lineage>
        <taxon>Eukaryota</taxon>
        <taxon>Metazoa</taxon>
        <taxon>Echinodermata</taxon>
        <taxon>Eleutherozoa</taxon>
        <taxon>Echinozoa</taxon>
        <taxon>Holothuroidea</taxon>
        <taxon>Aspidochirotacea</taxon>
        <taxon>Aspidochirotida</taxon>
        <taxon>Holothuriidae</taxon>
        <taxon>Holothuria</taxon>
    </lineage>
</organism>